<evidence type="ECO:0000313" key="6">
    <source>
        <dbReference type="Proteomes" id="UP001279553"/>
    </source>
</evidence>
<dbReference type="SFLD" id="SFLDG01129">
    <property type="entry name" value="C1.5:_HAD__Beta-PGM__Phosphata"/>
    <property type="match status" value="1"/>
</dbReference>
<dbReference type="InterPro" id="IPR006439">
    <property type="entry name" value="HAD-SF_hydro_IA"/>
</dbReference>
<name>A0AAW9DQP2_ACIAO</name>
<dbReference type="EC" id="3.1.3.18" evidence="4"/>
<comment type="similarity">
    <text evidence="3">Belongs to the HAD-like hydrolase superfamily. CbbY/CbbZ/Gph/YieH family.</text>
</comment>
<comment type="caution">
    <text evidence="5">The sequence shown here is derived from an EMBL/GenBank/DDBJ whole genome shotgun (WGS) entry which is preliminary data.</text>
</comment>
<dbReference type="PANTHER" id="PTHR43434">
    <property type="entry name" value="PHOSPHOGLYCOLATE PHOSPHATASE"/>
    <property type="match status" value="1"/>
</dbReference>
<dbReference type="NCBIfam" id="TIGR01662">
    <property type="entry name" value="HAD-SF-IIIA"/>
    <property type="match status" value="1"/>
</dbReference>
<dbReference type="FunFam" id="3.40.50.1000:FF:000022">
    <property type="entry name" value="Phosphoglycolate phosphatase"/>
    <property type="match status" value="1"/>
</dbReference>
<dbReference type="Proteomes" id="UP001279553">
    <property type="component" value="Unassembled WGS sequence"/>
</dbReference>
<proteinExistence type="inferred from homology"/>
<dbReference type="InterPro" id="IPR050155">
    <property type="entry name" value="HAD-like_hydrolase_sf"/>
</dbReference>
<organism evidence="5 6">
    <name type="scientific">Acidiphilium acidophilum</name>
    <name type="common">Thiobacillus acidophilus</name>
    <dbReference type="NCBI Taxonomy" id="76588"/>
    <lineage>
        <taxon>Bacteria</taxon>
        <taxon>Pseudomonadati</taxon>
        <taxon>Pseudomonadota</taxon>
        <taxon>Alphaproteobacteria</taxon>
        <taxon>Acetobacterales</taxon>
        <taxon>Acidocellaceae</taxon>
        <taxon>Acidiphilium</taxon>
    </lineage>
</organism>
<dbReference type="GO" id="GO:0006281">
    <property type="term" value="P:DNA repair"/>
    <property type="evidence" value="ECO:0007669"/>
    <property type="project" value="TreeGrafter"/>
</dbReference>
<dbReference type="GO" id="GO:0008967">
    <property type="term" value="F:phosphoglycolate phosphatase activity"/>
    <property type="evidence" value="ECO:0007669"/>
    <property type="project" value="UniProtKB-EC"/>
</dbReference>
<dbReference type="PANTHER" id="PTHR43434:SF1">
    <property type="entry name" value="PHOSPHOGLYCOLATE PHOSPHATASE"/>
    <property type="match status" value="1"/>
</dbReference>
<protein>
    <recommendedName>
        <fullName evidence="4">phosphoglycolate phosphatase</fullName>
        <ecNumber evidence="4">3.1.3.18</ecNumber>
    </recommendedName>
</protein>
<gene>
    <name evidence="5" type="ORF">SIL87_11110</name>
</gene>
<dbReference type="PRINTS" id="PR00413">
    <property type="entry name" value="HADHALOGNASE"/>
</dbReference>
<dbReference type="Gene3D" id="3.40.50.1000">
    <property type="entry name" value="HAD superfamily/HAD-like"/>
    <property type="match status" value="1"/>
</dbReference>
<evidence type="ECO:0000256" key="3">
    <source>
        <dbReference type="ARBA" id="ARBA00006171"/>
    </source>
</evidence>
<dbReference type="GO" id="GO:0005829">
    <property type="term" value="C:cytosol"/>
    <property type="evidence" value="ECO:0007669"/>
    <property type="project" value="TreeGrafter"/>
</dbReference>
<dbReference type="InterPro" id="IPR006549">
    <property type="entry name" value="HAD-SF_hydro_IIIA"/>
</dbReference>
<evidence type="ECO:0000256" key="2">
    <source>
        <dbReference type="ARBA" id="ARBA00004818"/>
    </source>
</evidence>
<dbReference type="SUPFAM" id="SSF56784">
    <property type="entry name" value="HAD-like"/>
    <property type="match status" value="1"/>
</dbReference>
<dbReference type="Gene3D" id="1.10.150.240">
    <property type="entry name" value="Putative phosphatase, domain 2"/>
    <property type="match status" value="1"/>
</dbReference>
<keyword evidence="5" id="KW-0378">Hydrolase</keyword>
<dbReference type="InterPro" id="IPR023198">
    <property type="entry name" value="PGP-like_dom2"/>
</dbReference>
<reference evidence="5 6" key="1">
    <citation type="submission" date="2023-11" db="EMBL/GenBank/DDBJ databases">
        <title>MicrobeMod: A computational toolkit for identifying prokaryotic methylation and restriction-modification with nanopore sequencing.</title>
        <authorList>
            <person name="Crits-Christoph A."/>
            <person name="Kang S.C."/>
            <person name="Lee H."/>
            <person name="Ostrov N."/>
        </authorList>
    </citation>
    <scope>NUCLEOTIDE SEQUENCE [LARGE SCALE GENOMIC DNA]</scope>
    <source>
        <strain evidence="5 6">DSMZ 700</strain>
    </source>
</reference>
<dbReference type="AlphaFoldDB" id="A0AAW9DQP2"/>
<comment type="catalytic activity">
    <reaction evidence="1">
        <text>2-phosphoglycolate + H2O = glycolate + phosphate</text>
        <dbReference type="Rhea" id="RHEA:14369"/>
        <dbReference type="ChEBI" id="CHEBI:15377"/>
        <dbReference type="ChEBI" id="CHEBI:29805"/>
        <dbReference type="ChEBI" id="CHEBI:43474"/>
        <dbReference type="ChEBI" id="CHEBI:58033"/>
        <dbReference type="EC" id="3.1.3.18"/>
    </reaction>
</comment>
<evidence type="ECO:0000313" key="5">
    <source>
        <dbReference type="EMBL" id="MDX5931315.1"/>
    </source>
</evidence>
<keyword evidence="6" id="KW-1185">Reference proteome</keyword>
<dbReference type="NCBIfam" id="TIGR01549">
    <property type="entry name" value="HAD-SF-IA-v1"/>
    <property type="match status" value="1"/>
</dbReference>
<evidence type="ECO:0000256" key="4">
    <source>
        <dbReference type="ARBA" id="ARBA00013078"/>
    </source>
</evidence>
<dbReference type="InterPro" id="IPR023214">
    <property type="entry name" value="HAD_sf"/>
</dbReference>
<dbReference type="SFLD" id="SFLDS00003">
    <property type="entry name" value="Haloacid_Dehalogenase"/>
    <property type="match status" value="1"/>
</dbReference>
<accession>A0AAW9DQP2</accession>
<sequence length="214" mass="22698">MNLAKAVVFDLDGTLIDSLPDLAGALNRSLARHGQGPIVQSDVAPMVGDGAKVLLQKGYAACGLSPTDEDEAIFLADYEAHVTDLTEPFPGIPAALTALRDSGYRLAVCTNKPEVSARKVLAALDLEAFFDVVIGGDATPYRKPDPRHLQAVLNALDVTTTDAVMVGDHINDMKTAAGLRVEAIFVTWGYGRTDAMTRVDQAAQLPALVDRLLG</sequence>
<dbReference type="InterPro" id="IPR036412">
    <property type="entry name" value="HAD-like_sf"/>
</dbReference>
<comment type="pathway">
    <text evidence="2">Organic acid metabolism; glycolate biosynthesis; glycolate from 2-phosphoglycolate: step 1/1.</text>
</comment>
<dbReference type="RefSeq" id="WP_319615956.1">
    <property type="nucleotide sequence ID" value="NZ_JAWXYB010000018.1"/>
</dbReference>
<dbReference type="NCBIfam" id="TIGR01509">
    <property type="entry name" value="HAD-SF-IA-v3"/>
    <property type="match status" value="1"/>
</dbReference>
<evidence type="ECO:0000256" key="1">
    <source>
        <dbReference type="ARBA" id="ARBA00000830"/>
    </source>
</evidence>
<dbReference type="EMBL" id="JAWXYB010000018">
    <property type="protein sequence ID" value="MDX5931315.1"/>
    <property type="molecule type" value="Genomic_DNA"/>
</dbReference>
<dbReference type="Pfam" id="PF00702">
    <property type="entry name" value="Hydrolase"/>
    <property type="match status" value="1"/>
</dbReference>